<dbReference type="SMART" id="SM00257">
    <property type="entry name" value="LysM"/>
    <property type="match status" value="2"/>
</dbReference>
<evidence type="ECO:0000313" key="8">
    <source>
        <dbReference type="Proteomes" id="UP000823865"/>
    </source>
</evidence>
<evidence type="ECO:0000313" key="7">
    <source>
        <dbReference type="EMBL" id="MBU3854755.1"/>
    </source>
</evidence>
<dbReference type="GO" id="GO:0031640">
    <property type="term" value="P:killing of cells of another organism"/>
    <property type="evidence" value="ECO:0007669"/>
    <property type="project" value="UniProtKB-KW"/>
</dbReference>
<feature type="chain" id="PRO_5039206250" description="Peptidoglycan hydrolase" evidence="5">
    <location>
        <begin position="22"/>
        <end position="306"/>
    </location>
</feature>
<keyword evidence="2" id="KW-0081">Bacteriolytic enzyme</keyword>
<dbReference type="GO" id="GO:0004040">
    <property type="term" value="F:amidase activity"/>
    <property type="evidence" value="ECO:0007669"/>
    <property type="project" value="InterPro"/>
</dbReference>
<dbReference type="InterPro" id="IPR051056">
    <property type="entry name" value="Glycosyl_Hydrolase_73"/>
</dbReference>
<dbReference type="Gene3D" id="1.10.530.10">
    <property type="match status" value="1"/>
</dbReference>
<keyword evidence="1" id="KW-0929">Antimicrobial</keyword>
<reference evidence="7" key="1">
    <citation type="journal article" date="2021" name="PeerJ">
        <title>Extensive microbial diversity within the chicken gut microbiome revealed by metagenomics and culture.</title>
        <authorList>
            <person name="Gilroy R."/>
            <person name="Ravi A."/>
            <person name="Getino M."/>
            <person name="Pursley I."/>
            <person name="Horton D.L."/>
            <person name="Alikhan N.F."/>
            <person name="Baker D."/>
            <person name="Gharbi K."/>
            <person name="Hall N."/>
            <person name="Watson M."/>
            <person name="Adriaenssens E.M."/>
            <person name="Foster-Nyarko E."/>
            <person name="Jarju S."/>
            <person name="Secka A."/>
            <person name="Antonio M."/>
            <person name="Oren A."/>
            <person name="Chaudhuri R.R."/>
            <person name="La Ragione R."/>
            <person name="Hildebrand F."/>
            <person name="Pallen M.J."/>
        </authorList>
    </citation>
    <scope>NUCLEOTIDE SEQUENCE</scope>
    <source>
        <strain evidence="7">G3-2149</strain>
    </source>
</reference>
<organism evidence="7 8">
    <name type="scientific">Candidatus Paraprevotella stercoravium</name>
    <dbReference type="NCBI Taxonomy" id="2838725"/>
    <lineage>
        <taxon>Bacteria</taxon>
        <taxon>Pseudomonadati</taxon>
        <taxon>Bacteroidota</taxon>
        <taxon>Bacteroidia</taxon>
        <taxon>Bacteroidales</taxon>
        <taxon>Prevotellaceae</taxon>
        <taxon>Paraprevotella</taxon>
    </lineage>
</organism>
<sequence length="306" mass="35516">MKIRFTLFCLLAYFVVLKAYSQAQNQSYLNYIDQYKYMAVDQMLKHKIPASITLAQGLLESAAGKSRLAREANNHFGIKCGGYWNGPYVLANDDAPNERFRKYKSAKESYEDHSAFLKQPRYRSLFNLSLKDYKGWAHGLKRCGYATNPRYAYSLIDIIERYDLTQYDKYSSLKGLNSGHYTEGQLVTVIQNNHTVYRNNDNYYVIAKAGDSFEAIAAETGVSPRRLRKYNELPSDYRLQKGDIIYLEKKKKRGHKSLQRQPHIIKPGDSMYSIAQKYGIRLESLYKINDLPEDYAAKPNDIIWLR</sequence>
<keyword evidence="5" id="KW-0732">Signal</keyword>
<dbReference type="InterPro" id="IPR002901">
    <property type="entry name" value="MGlyc_endo_b_GlcNAc-like_dom"/>
</dbReference>
<evidence type="ECO:0000256" key="5">
    <source>
        <dbReference type="SAM" id="SignalP"/>
    </source>
</evidence>
<accession>A0A9E2L887</accession>
<protein>
    <recommendedName>
        <fullName evidence="4">Peptidoglycan hydrolase</fullName>
    </recommendedName>
</protein>
<dbReference type="InterPro" id="IPR036779">
    <property type="entry name" value="LysM_dom_sf"/>
</dbReference>
<dbReference type="EMBL" id="JAHLFU010000280">
    <property type="protein sequence ID" value="MBU3854755.1"/>
    <property type="molecule type" value="Genomic_DNA"/>
</dbReference>
<keyword evidence="3" id="KW-0378">Hydrolase</keyword>
<evidence type="ECO:0000256" key="2">
    <source>
        <dbReference type="ARBA" id="ARBA00022638"/>
    </source>
</evidence>
<feature type="signal peptide" evidence="5">
    <location>
        <begin position="1"/>
        <end position="21"/>
    </location>
</feature>
<dbReference type="Gene3D" id="3.10.350.10">
    <property type="entry name" value="LysM domain"/>
    <property type="match status" value="2"/>
</dbReference>
<dbReference type="GO" id="GO:0042742">
    <property type="term" value="P:defense response to bacterium"/>
    <property type="evidence" value="ECO:0007669"/>
    <property type="project" value="UniProtKB-KW"/>
</dbReference>
<dbReference type="SMART" id="SM00047">
    <property type="entry name" value="LYZ2"/>
    <property type="match status" value="1"/>
</dbReference>
<name>A0A9E2L887_9BACT</name>
<dbReference type="PANTHER" id="PTHR33308:SF9">
    <property type="entry name" value="PEPTIDOGLYCAN HYDROLASE FLGJ"/>
    <property type="match status" value="1"/>
</dbReference>
<reference evidence="7" key="2">
    <citation type="submission" date="2021-04" db="EMBL/GenBank/DDBJ databases">
        <authorList>
            <person name="Gilroy R."/>
        </authorList>
    </citation>
    <scope>NUCLEOTIDE SEQUENCE</scope>
    <source>
        <strain evidence="7">G3-2149</strain>
    </source>
</reference>
<feature type="domain" description="LysM" evidence="6">
    <location>
        <begin position="203"/>
        <end position="247"/>
    </location>
</feature>
<gene>
    <name evidence="7" type="ORF">H9789_13270</name>
</gene>
<evidence type="ECO:0000256" key="3">
    <source>
        <dbReference type="ARBA" id="ARBA00022801"/>
    </source>
</evidence>
<dbReference type="SUPFAM" id="SSF54106">
    <property type="entry name" value="LysM domain"/>
    <property type="match status" value="2"/>
</dbReference>
<feature type="domain" description="LysM" evidence="6">
    <location>
        <begin position="261"/>
        <end position="305"/>
    </location>
</feature>
<dbReference type="PROSITE" id="PS51782">
    <property type="entry name" value="LYSM"/>
    <property type="match status" value="2"/>
</dbReference>
<evidence type="ECO:0000259" key="6">
    <source>
        <dbReference type="PROSITE" id="PS51782"/>
    </source>
</evidence>
<comment type="caution">
    <text evidence="7">The sequence shown here is derived from an EMBL/GenBank/DDBJ whole genome shotgun (WGS) entry which is preliminary data.</text>
</comment>
<evidence type="ECO:0000256" key="4">
    <source>
        <dbReference type="ARBA" id="ARBA00032108"/>
    </source>
</evidence>
<dbReference type="CDD" id="cd00118">
    <property type="entry name" value="LysM"/>
    <property type="match status" value="2"/>
</dbReference>
<dbReference type="Pfam" id="PF01832">
    <property type="entry name" value="Glucosaminidase"/>
    <property type="match status" value="1"/>
</dbReference>
<dbReference type="Proteomes" id="UP000823865">
    <property type="component" value="Unassembled WGS sequence"/>
</dbReference>
<evidence type="ECO:0000256" key="1">
    <source>
        <dbReference type="ARBA" id="ARBA00022529"/>
    </source>
</evidence>
<dbReference type="PANTHER" id="PTHR33308">
    <property type="entry name" value="PEPTIDOGLYCAN HYDROLASE FLGJ"/>
    <property type="match status" value="1"/>
</dbReference>
<dbReference type="InterPro" id="IPR018392">
    <property type="entry name" value="LysM"/>
</dbReference>
<proteinExistence type="predicted"/>
<dbReference type="Pfam" id="PF01476">
    <property type="entry name" value="LysM"/>
    <property type="match status" value="2"/>
</dbReference>
<dbReference type="AlphaFoldDB" id="A0A9E2L887"/>